<evidence type="ECO:0000256" key="2">
    <source>
        <dbReference type="SAM" id="Phobius"/>
    </source>
</evidence>
<gene>
    <name evidence="3" type="ORF">SAMN04488056_10397</name>
</gene>
<feature type="transmembrane region" description="Helical" evidence="2">
    <location>
        <begin position="33"/>
        <end position="50"/>
    </location>
</feature>
<evidence type="ECO:0000313" key="4">
    <source>
        <dbReference type="Proteomes" id="UP000199236"/>
    </source>
</evidence>
<organism evidence="3 4">
    <name type="scientific">Cohaesibacter marisflavi</name>
    <dbReference type="NCBI Taxonomy" id="655353"/>
    <lineage>
        <taxon>Bacteria</taxon>
        <taxon>Pseudomonadati</taxon>
        <taxon>Pseudomonadota</taxon>
        <taxon>Alphaproteobacteria</taxon>
        <taxon>Hyphomicrobiales</taxon>
        <taxon>Cohaesibacteraceae</taxon>
    </lineage>
</organism>
<evidence type="ECO:0000256" key="1">
    <source>
        <dbReference type="SAM" id="MobiDB-lite"/>
    </source>
</evidence>
<evidence type="ECO:0000313" key="3">
    <source>
        <dbReference type="EMBL" id="SFO08349.1"/>
    </source>
</evidence>
<accession>A0A1I5E9X7</accession>
<dbReference type="EMBL" id="FOVR01000003">
    <property type="protein sequence ID" value="SFO08349.1"/>
    <property type="molecule type" value="Genomic_DNA"/>
</dbReference>
<evidence type="ECO:0008006" key="5">
    <source>
        <dbReference type="Google" id="ProtNLM"/>
    </source>
</evidence>
<dbReference type="AlphaFoldDB" id="A0A1I5E9X7"/>
<keyword evidence="4" id="KW-1185">Reference proteome</keyword>
<dbReference type="STRING" id="655353.SAMN04488056_10397"/>
<keyword evidence="2" id="KW-0812">Transmembrane</keyword>
<name>A0A1I5E9X7_9HYPH</name>
<dbReference type="RefSeq" id="WP_175527970.1">
    <property type="nucleotide sequence ID" value="NZ_FOVR01000003.1"/>
</dbReference>
<proteinExistence type="predicted"/>
<protein>
    <recommendedName>
        <fullName evidence="5">Transmembrane protein (PGPGW)</fullName>
    </recommendedName>
</protein>
<sequence length="140" mass="15569">MISNLRQWAIIGFAFFCLLVGLATIWLPIPTGVPLLALGAFLLIANSRVGRNAVRRLRKHVDWLDHALVWLEERAGRPFDRVLKTTRPLMTRHRRKREVEAGLSRSTAGTDPALTSTTSPSTPAGEEKRTQESTAKQPCG</sequence>
<dbReference type="Proteomes" id="UP000199236">
    <property type="component" value="Unassembled WGS sequence"/>
</dbReference>
<feature type="transmembrane region" description="Helical" evidence="2">
    <location>
        <begin position="7"/>
        <end position="27"/>
    </location>
</feature>
<feature type="region of interest" description="Disordered" evidence="1">
    <location>
        <begin position="86"/>
        <end position="140"/>
    </location>
</feature>
<reference evidence="3 4" key="1">
    <citation type="submission" date="2016-10" db="EMBL/GenBank/DDBJ databases">
        <authorList>
            <person name="de Groot N.N."/>
        </authorList>
    </citation>
    <scope>NUCLEOTIDE SEQUENCE [LARGE SCALE GENOMIC DNA]</scope>
    <source>
        <strain evidence="3 4">CGMCC 1.9157</strain>
    </source>
</reference>
<keyword evidence="2" id="KW-1133">Transmembrane helix</keyword>
<keyword evidence="2" id="KW-0472">Membrane</keyword>